<sequence length="98" mass="10873">MRVPKLTQLDSTCLSESFEQKWAGEISKVAESKIDGNDIATTLGIQDANTEYEIEIHDDARALATEDGILGQWPSRDALIADIAASRVLNHWATEWET</sequence>
<dbReference type="InterPro" id="IPR058775">
    <property type="entry name" value="DUF8054_M"/>
</dbReference>
<dbReference type="Pfam" id="PF26238">
    <property type="entry name" value="DUF8054_M"/>
    <property type="match status" value="1"/>
</dbReference>
<dbReference type="EMBL" id="BMPF01000007">
    <property type="protein sequence ID" value="GGL44306.1"/>
    <property type="molecule type" value="Genomic_DNA"/>
</dbReference>
<organism evidence="2 3">
    <name type="scientific">Halarchaeum grantii</name>
    <dbReference type="NCBI Taxonomy" id="1193105"/>
    <lineage>
        <taxon>Archaea</taxon>
        <taxon>Methanobacteriati</taxon>
        <taxon>Methanobacteriota</taxon>
        <taxon>Stenosarchaea group</taxon>
        <taxon>Halobacteria</taxon>
        <taxon>Halobacteriales</taxon>
        <taxon>Halobacteriaceae</taxon>
    </lineage>
</organism>
<accession>A0A830EZ40</accession>
<reference evidence="2 3" key="1">
    <citation type="journal article" date="2019" name="Int. J. Syst. Evol. Microbiol.">
        <title>The Global Catalogue of Microorganisms (GCM) 10K type strain sequencing project: providing services to taxonomists for standard genome sequencing and annotation.</title>
        <authorList>
            <consortium name="The Broad Institute Genomics Platform"/>
            <consortium name="The Broad Institute Genome Sequencing Center for Infectious Disease"/>
            <person name="Wu L."/>
            <person name="Ma J."/>
        </authorList>
    </citation>
    <scope>NUCLEOTIDE SEQUENCE [LARGE SCALE GENOMIC DNA]</scope>
    <source>
        <strain evidence="2 3">JCM 19585</strain>
    </source>
</reference>
<protein>
    <recommendedName>
        <fullName evidence="1">DUF8054 domain-containing protein</fullName>
    </recommendedName>
</protein>
<dbReference type="Proteomes" id="UP000628840">
    <property type="component" value="Unassembled WGS sequence"/>
</dbReference>
<keyword evidence="3" id="KW-1185">Reference proteome</keyword>
<dbReference type="AlphaFoldDB" id="A0A830EZ40"/>
<feature type="domain" description="DUF8054" evidence="1">
    <location>
        <begin position="10"/>
        <end position="97"/>
    </location>
</feature>
<comment type="caution">
    <text evidence="2">The sequence shown here is derived from an EMBL/GenBank/DDBJ whole genome shotgun (WGS) entry which is preliminary data.</text>
</comment>
<evidence type="ECO:0000313" key="3">
    <source>
        <dbReference type="Proteomes" id="UP000628840"/>
    </source>
</evidence>
<evidence type="ECO:0000259" key="1">
    <source>
        <dbReference type="Pfam" id="PF26238"/>
    </source>
</evidence>
<evidence type="ECO:0000313" key="2">
    <source>
        <dbReference type="EMBL" id="GGL44306.1"/>
    </source>
</evidence>
<proteinExistence type="predicted"/>
<gene>
    <name evidence="2" type="ORF">GCM10009037_29640</name>
</gene>
<name>A0A830EZ40_9EURY</name>